<dbReference type="EMBL" id="HBUF01567398">
    <property type="protein sequence ID" value="CAG6765157.1"/>
    <property type="molecule type" value="Transcribed_RNA"/>
</dbReference>
<dbReference type="EMBL" id="HBUF01567395">
    <property type="protein sequence ID" value="CAG6765147.1"/>
    <property type="molecule type" value="Transcribed_RNA"/>
</dbReference>
<dbReference type="EMBL" id="HBUF01567397">
    <property type="protein sequence ID" value="CAG6765153.1"/>
    <property type="molecule type" value="Transcribed_RNA"/>
</dbReference>
<keyword evidence="1" id="KW-0472">Membrane</keyword>
<dbReference type="EMBL" id="HBUF01567400">
    <property type="protein sequence ID" value="CAG6765167.1"/>
    <property type="molecule type" value="Transcribed_RNA"/>
</dbReference>
<accession>A0A8D9AH53</accession>
<organism evidence="2">
    <name type="scientific">Cacopsylla melanoneura</name>
    <dbReference type="NCBI Taxonomy" id="428564"/>
    <lineage>
        <taxon>Eukaryota</taxon>
        <taxon>Metazoa</taxon>
        <taxon>Ecdysozoa</taxon>
        <taxon>Arthropoda</taxon>
        <taxon>Hexapoda</taxon>
        <taxon>Insecta</taxon>
        <taxon>Pterygota</taxon>
        <taxon>Neoptera</taxon>
        <taxon>Paraneoptera</taxon>
        <taxon>Hemiptera</taxon>
        <taxon>Sternorrhyncha</taxon>
        <taxon>Psylloidea</taxon>
        <taxon>Psyllidae</taxon>
        <taxon>Psyllinae</taxon>
        <taxon>Cacopsylla</taxon>
    </lineage>
</organism>
<feature type="transmembrane region" description="Helical" evidence="1">
    <location>
        <begin position="40"/>
        <end position="58"/>
    </location>
</feature>
<proteinExistence type="predicted"/>
<keyword evidence="1" id="KW-0812">Transmembrane</keyword>
<sequence>MIFTLEEDEETVVEPCWDCAVELAGTRCLVMSSCLSLSPLIGVLTSLTTFILLPGVVLEPSPGLTCLVNITGFISSFNPSWFAFISCWFNFWAGEGLTGFPCGLAGPEPGLL</sequence>
<evidence type="ECO:0000256" key="1">
    <source>
        <dbReference type="SAM" id="Phobius"/>
    </source>
</evidence>
<name>A0A8D9AH53_9HEMI</name>
<keyword evidence="1" id="KW-1133">Transmembrane helix</keyword>
<dbReference type="AlphaFoldDB" id="A0A8D9AH53"/>
<feature type="transmembrane region" description="Helical" evidence="1">
    <location>
        <begin position="70"/>
        <end position="91"/>
    </location>
</feature>
<protein>
    <submittedName>
        <fullName evidence="2">Uncharacterized protein</fullName>
    </submittedName>
</protein>
<reference evidence="2" key="1">
    <citation type="submission" date="2021-05" db="EMBL/GenBank/DDBJ databases">
        <authorList>
            <person name="Alioto T."/>
            <person name="Alioto T."/>
            <person name="Gomez Garrido J."/>
        </authorList>
    </citation>
    <scope>NUCLEOTIDE SEQUENCE</scope>
</reference>
<dbReference type="EMBL" id="HBUF01567399">
    <property type="protein sequence ID" value="CAG6765162.1"/>
    <property type="molecule type" value="Transcribed_RNA"/>
</dbReference>
<evidence type="ECO:0000313" key="2">
    <source>
        <dbReference type="EMBL" id="CAG6765167.1"/>
    </source>
</evidence>